<gene>
    <name evidence="3" type="ORF">MNBD_ALPHA03-2005</name>
</gene>
<protein>
    <recommendedName>
        <fullName evidence="4">ATPase</fullName>
    </recommendedName>
</protein>
<organism evidence="3">
    <name type="scientific">hydrothermal vent metagenome</name>
    <dbReference type="NCBI Taxonomy" id="652676"/>
    <lineage>
        <taxon>unclassified sequences</taxon>
        <taxon>metagenomes</taxon>
        <taxon>ecological metagenomes</taxon>
    </lineage>
</organism>
<evidence type="ECO:0000259" key="2">
    <source>
        <dbReference type="Pfam" id="PF13635"/>
    </source>
</evidence>
<dbReference type="InterPro" id="IPR041682">
    <property type="entry name" value="AAA_14"/>
</dbReference>
<dbReference type="InterPro" id="IPR025420">
    <property type="entry name" value="DUF4143"/>
</dbReference>
<accession>A0A3B1B1Q4</accession>
<dbReference type="SUPFAM" id="SSF52540">
    <property type="entry name" value="P-loop containing nucleoside triphosphate hydrolases"/>
    <property type="match status" value="1"/>
</dbReference>
<proteinExistence type="predicted"/>
<dbReference type="Pfam" id="PF13635">
    <property type="entry name" value="DUF4143"/>
    <property type="match status" value="1"/>
</dbReference>
<dbReference type="PANTHER" id="PTHR43566:SF2">
    <property type="entry name" value="DUF4143 DOMAIN-CONTAINING PROTEIN"/>
    <property type="match status" value="1"/>
</dbReference>
<feature type="domain" description="DUF4143" evidence="2">
    <location>
        <begin position="130"/>
        <end position="290"/>
    </location>
</feature>
<evidence type="ECO:0008006" key="4">
    <source>
        <dbReference type="Google" id="ProtNLM"/>
    </source>
</evidence>
<dbReference type="EMBL" id="UOFW01000230">
    <property type="protein sequence ID" value="VAX08021.1"/>
    <property type="molecule type" value="Genomic_DNA"/>
</dbReference>
<dbReference type="InterPro" id="IPR027417">
    <property type="entry name" value="P-loop_NTPase"/>
</dbReference>
<dbReference type="Pfam" id="PF13173">
    <property type="entry name" value="AAA_14"/>
    <property type="match status" value="1"/>
</dbReference>
<evidence type="ECO:0000313" key="3">
    <source>
        <dbReference type="EMBL" id="VAX08021.1"/>
    </source>
</evidence>
<feature type="non-terminal residue" evidence="3">
    <location>
        <position position="1"/>
    </location>
</feature>
<feature type="domain" description="AAA" evidence="1">
    <location>
        <begin position="3"/>
        <end position="68"/>
    </location>
</feature>
<dbReference type="AlphaFoldDB" id="A0A3B1B1Q4"/>
<dbReference type="PANTHER" id="PTHR43566">
    <property type="entry name" value="CONSERVED PROTEIN"/>
    <property type="match status" value="1"/>
</dbReference>
<sequence>HNKKTLIIDEVQRVPDLLPAIKKVVDEDTRAGQYLLTGSTNIQALPDVQESLAGRITKLRLRPLTFGEQQKAMPNFVDNAFSNQLSVPAKHFDKDALIKIACTGGFPEALLLEGRRRKRWHMDYVNAILEHDLKEITNIHRLDQMQKLVKILAAWSSKFMNIAQIGSTLSLKSQALNAYINALEALYLIERVKPWTHTDYDRVGKHDKLFMADSGLMASLLDWNRDQIRFDTDRSGKLIETFAFNELAALVDASDGLYQLYHYRDRQQREIDFLIEREDGAMIGIEIKSGSNIGLKDFKHMNWFKETLAGDRPFKGIILYSGEHIAPFSDDMTAVPFGSMWA</sequence>
<name>A0A3B1B1Q4_9ZZZZ</name>
<reference evidence="3" key="1">
    <citation type="submission" date="2018-06" db="EMBL/GenBank/DDBJ databases">
        <authorList>
            <person name="Zhirakovskaya E."/>
        </authorList>
    </citation>
    <scope>NUCLEOTIDE SEQUENCE</scope>
</reference>
<evidence type="ECO:0000259" key="1">
    <source>
        <dbReference type="Pfam" id="PF13173"/>
    </source>
</evidence>